<dbReference type="RefSeq" id="WP_220510379.1">
    <property type="nucleotide sequence ID" value="NZ_BAAALP010000050.1"/>
</dbReference>
<gene>
    <name evidence="2" type="ORF">HNR61_008238</name>
</gene>
<dbReference type="InterPro" id="IPR001387">
    <property type="entry name" value="Cro/C1-type_HTH"/>
</dbReference>
<dbReference type="Proteomes" id="UP000572680">
    <property type="component" value="Unassembled WGS sequence"/>
</dbReference>
<sequence length="291" mass="33091">MTVREVQVADARRSPTVRRRRLGIELRKLRIAADMSALEVTKALEWSPGKVTRLEKAQAVKPMVADTRLLLDLYGVPADDPRYEELLTLTRQARQRGWWNSYKDVLDDSYVEFEAGAEKIHAFELSVIPGLLQTPAYAAALHRGRLIRDPEEVDRLVQLRMERQHLLDHAEPPYLWAVIDEAAILRPFGTVDDRREQLQRLIDTGPMEHVTVQVLPLEAGPHPGLAGSFVILDFPDGDPSLVYAENQHTSVYLEERVEIQRYSMLFQHLSATALSPDATLAYLARTIDQLK</sequence>
<reference evidence="2 3" key="1">
    <citation type="submission" date="2020-08" db="EMBL/GenBank/DDBJ databases">
        <title>Genomic Encyclopedia of Type Strains, Phase IV (KMG-IV): sequencing the most valuable type-strain genomes for metagenomic binning, comparative biology and taxonomic classification.</title>
        <authorList>
            <person name="Goeker M."/>
        </authorList>
    </citation>
    <scope>NUCLEOTIDE SEQUENCE [LARGE SCALE GENOMIC DNA]</scope>
    <source>
        <strain evidence="2 3">DSM 44197</strain>
    </source>
</reference>
<name>A0A7W3LY93_ACTNM</name>
<comment type="caution">
    <text evidence="2">The sequence shown here is derived from an EMBL/GenBank/DDBJ whole genome shotgun (WGS) entry which is preliminary data.</text>
</comment>
<evidence type="ECO:0000259" key="1">
    <source>
        <dbReference type="Pfam" id="PF19054"/>
    </source>
</evidence>
<proteinExistence type="predicted"/>
<accession>A0A7W3LY93</accession>
<protein>
    <submittedName>
        <fullName evidence="2">Transcriptional regulator with XRE-family HTH domain</fullName>
    </submittedName>
</protein>
<dbReference type="EMBL" id="JACJIA010000016">
    <property type="protein sequence ID" value="MBA8956555.1"/>
    <property type="molecule type" value="Genomic_DNA"/>
</dbReference>
<feature type="domain" description="DUF5753" evidence="1">
    <location>
        <begin position="109"/>
        <end position="284"/>
    </location>
</feature>
<organism evidence="2 3">
    <name type="scientific">Actinomadura namibiensis</name>
    <dbReference type="NCBI Taxonomy" id="182080"/>
    <lineage>
        <taxon>Bacteria</taxon>
        <taxon>Bacillati</taxon>
        <taxon>Actinomycetota</taxon>
        <taxon>Actinomycetes</taxon>
        <taxon>Streptosporangiales</taxon>
        <taxon>Thermomonosporaceae</taxon>
        <taxon>Actinomadura</taxon>
    </lineage>
</organism>
<evidence type="ECO:0000313" key="3">
    <source>
        <dbReference type="Proteomes" id="UP000572680"/>
    </source>
</evidence>
<evidence type="ECO:0000313" key="2">
    <source>
        <dbReference type="EMBL" id="MBA8956555.1"/>
    </source>
</evidence>
<dbReference type="AlphaFoldDB" id="A0A7W3LY93"/>
<dbReference type="Pfam" id="PF13560">
    <property type="entry name" value="HTH_31"/>
    <property type="match status" value="1"/>
</dbReference>
<dbReference type="CDD" id="cd00093">
    <property type="entry name" value="HTH_XRE"/>
    <property type="match status" value="1"/>
</dbReference>
<keyword evidence="3" id="KW-1185">Reference proteome</keyword>
<dbReference type="InterPro" id="IPR043917">
    <property type="entry name" value="DUF5753"/>
</dbReference>
<dbReference type="Pfam" id="PF19054">
    <property type="entry name" value="DUF5753"/>
    <property type="match status" value="1"/>
</dbReference>